<protein>
    <submittedName>
        <fullName evidence="2">Uncharacterized protein</fullName>
    </submittedName>
</protein>
<reference evidence="2 3" key="1">
    <citation type="journal article" date="2016" name="Mol. Biol. Evol.">
        <title>Comparative Genomics of Early-Diverging Mushroom-Forming Fungi Provides Insights into the Origins of Lignocellulose Decay Capabilities.</title>
        <authorList>
            <person name="Nagy L.G."/>
            <person name="Riley R."/>
            <person name="Tritt A."/>
            <person name="Adam C."/>
            <person name="Daum C."/>
            <person name="Floudas D."/>
            <person name="Sun H."/>
            <person name="Yadav J.S."/>
            <person name="Pangilinan J."/>
            <person name="Larsson K.H."/>
            <person name="Matsuura K."/>
            <person name="Barry K."/>
            <person name="Labutti K."/>
            <person name="Kuo R."/>
            <person name="Ohm R.A."/>
            <person name="Bhattacharya S.S."/>
            <person name="Shirouzu T."/>
            <person name="Yoshinaga Y."/>
            <person name="Martin F.M."/>
            <person name="Grigoriev I.V."/>
            <person name="Hibbett D.S."/>
        </authorList>
    </citation>
    <scope>NUCLEOTIDE SEQUENCE [LARGE SCALE GENOMIC DNA]</scope>
    <source>
        <strain evidence="2 3">HHB12029</strain>
    </source>
</reference>
<dbReference type="Gene3D" id="3.80.10.10">
    <property type="entry name" value="Ribonuclease Inhibitor"/>
    <property type="match status" value="1"/>
</dbReference>
<sequence>MTSAPNNNKLATVYDGLAAQLDECAAVLRHDLEAAEAALVHAREKVDEIRRNLDDVTRRQEDLRASSVTLRASQRPTFPRTFPVELLCAVFQAFVGEATSLWDGWYTKCDIDKQRRTAPFILAAVCRRWRAVTLATPSLWYYIALPPPTSVLDCHTSMYYVDTVLARSRTSPLEIAVDWEHLTDAQWTELRDDTQPLLRRVADAASRWRIVFVLLPNLAATRENLDDFRRVMPMLEELVVCREDEDGANLWAGDFPVYLPRCPKLRRMRTDGCHIVWTAYNFPPMLVHLELEVHLPINVIWDLLQYLPVLEALDLDLPEDPVMNWTPPTDQKLQLPALRDLEINRMADHLLSEWAPYMELPSLRSCRLAYVDYDNLRPFLEVFADSITTLAIYTMEVSTNPAAMPELRNLRQLDIGHCDAGYDYTFSTLARTDVWPELETVELQDLEISTEFASALIEFVRARHPKRLNTVRLKSCNAPTWFLEQLELFLRDSKAGPQQA</sequence>
<evidence type="ECO:0000313" key="2">
    <source>
        <dbReference type="EMBL" id="KZV82182.1"/>
    </source>
</evidence>
<dbReference type="Proteomes" id="UP000077266">
    <property type="component" value="Unassembled WGS sequence"/>
</dbReference>
<keyword evidence="1" id="KW-0175">Coiled coil</keyword>
<organism evidence="2 3">
    <name type="scientific">Exidia glandulosa HHB12029</name>
    <dbReference type="NCBI Taxonomy" id="1314781"/>
    <lineage>
        <taxon>Eukaryota</taxon>
        <taxon>Fungi</taxon>
        <taxon>Dikarya</taxon>
        <taxon>Basidiomycota</taxon>
        <taxon>Agaricomycotina</taxon>
        <taxon>Agaricomycetes</taxon>
        <taxon>Auriculariales</taxon>
        <taxon>Exidiaceae</taxon>
        <taxon>Exidia</taxon>
    </lineage>
</organism>
<dbReference type="SUPFAM" id="SSF52047">
    <property type="entry name" value="RNI-like"/>
    <property type="match status" value="1"/>
</dbReference>
<feature type="coiled-coil region" evidence="1">
    <location>
        <begin position="25"/>
        <end position="66"/>
    </location>
</feature>
<dbReference type="EMBL" id="KV426341">
    <property type="protein sequence ID" value="KZV82182.1"/>
    <property type="molecule type" value="Genomic_DNA"/>
</dbReference>
<gene>
    <name evidence="2" type="ORF">EXIGLDRAFT_730115</name>
</gene>
<accession>A0A165CBR9</accession>
<name>A0A165CBR9_EXIGL</name>
<dbReference type="InParanoid" id="A0A165CBR9"/>
<evidence type="ECO:0000256" key="1">
    <source>
        <dbReference type="SAM" id="Coils"/>
    </source>
</evidence>
<proteinExistence type="predicted"/>
<dbReference type="AlphaFoldDB" id="A0A165CBR9"/>
<dbReference type="OrthoDB" id="2269034at2759"/>
<evidence type="ECO:0000313" key="3">
    <source>
        <dbReference type="Proteomes" id="UP000077266"/>
    </source>
</evidence>
<keyword evidence="3" id="KW-1185">Reference proteome</keyword>
<dbReference type="InterPro" id="IPR032675">
    <property type="entry name" value="LRR_dom_sf"/>
</dbReference>